<reference evidence="3" key="3">
    <citation type="submission" date="2015-04" db="UniProtKB">
        <authorList>
            <consortium name="EnsemblPlants"/>
        </authorList>
    </citation>
    <scope>IDENTIFICATION</scope>
    <source>
        <strain evidence="3">cv. Jemalong A17</strain>
    </source>
</reference>
<dbReference type="HOGENOM" id="CLU_1580872_0_0_1"/>
<reference evidence="2 4" key="1">
    <citation type="journal article" date="2011" name="Nature">
        <title>The Medicago genome provides insight into the evolution of rhizobial symbioses.</title>
        <authorList>
            <person name="Young N.D."/>
            <person name="Debelle F."/>
            <person name="Oldroyd G.E."/>
            <person name="Geurts R."/>
            <person name="Cannon S.B."/>
            <person name="Udvardi M.K."/>
            <person name="Benedito V.A."/>
            <person name="Mayer K.F."/>
            <person name="Gouzy J."/>
            <person name="Schoof H."/>
            <person name="Van de Peer Y."/>
            <person name="Proost S."/>
            <person name="Cook D.R."/>
            <person name="Meyers B.C."/>
            <person name="Spannagl M."/>
            <person name="Cheung F."/>
            <person name="De Mita S."/>
            <person name="Krishnakumar V."/>
            <person name="Gundlach H."/>
            <person name="Zhou S."/>
            <person name="Mudge J."/>
            <person name="Bharti A.K."/>
            <person name="Murray J.D."/>
            <person name="Naoumkina M.A."/>
            <person name="Rosen B."/>
            <person name="Silverstein K.A."/>
            <person name="Tang H."/>
            <person name="Rombauts S."/>
            <person name="Zhao P.X."/>
            <person name="Zhou P."/>
            <person name="Barbe V."/>
            <person name="Bardou P."/>
            <person name="Bechner M."/>
            <person name="Bellec A."/>
            <person name="Berger A."/>
            <person name="Berges H."/>
            <person name="Bidwell S."/>
            <person name="Bisseling T."/>
            <person name="Choisne N."/>
            <person name="Couloux A."/>
            <person name="Denny R."/>
            <person name="Deshpande S."/>
            <person name="Dai X."/>
            <person name="Doyle J.J."/>
            <person name="Dudez A.M."/>
            <person name="Farmer A.D."/>
            <person name="Fouteau S."/>
            <person name="Franken C."/>
            <person name="Gibelin C."/>
            <person name="Gish J."/>
            <person name="Goldstein S."/>
            <person name="Gonzalez A.J."/>
            <person name="Green P.J."/>
            <person name="Hallab A."/>
            <person name="Hartog M."/>
            <person name="Hua A."/>
            <person name="Humphray S.J."/>
            <person name="Jeong D.H."/>
            <person name="Jing Y."/>
            <person name="Jocker A."/>
            <person name="Kenton S.M."/>
            <person name="Kim D.J."/>
            <person name="Klee K."/>
            <person name="Lai H."/>
            <person name="Lang C."/>
            <person name="Lin S."/>
            <person name="Macmil S.L."/>
            <person name="Magdelenat G."/>
            <person name="Matthews L."/>
            <person name="McCorrison J."/>
            <person name="Monaghan E.L."/>
            <person name="Mun J.H."/>
            <person name="Najar F.Z."/>
            <person name="Nicholson C."/>
            <person name="Noirot C."/>
            <person name="O'Bleness M."/>
            <person name="Paule C.R."/>
            <person name="Poulain J."/>
            <person name="Prion F."/>
            <person name="Qin B."/>
            <person name="Qu C."/>
            <person name="Retzel E.F."/>
            <person name="Riddle C."/>
            <person name="Sallet E."/>
            <person name="Samain S."/>
            <person name="Samson N."/>
            <person name="Sanders I."/>
            <person name="Saurat O."/>
            <person name="Scarpelli C."/>
            <person name="Schiex T."/>
            <person name="Segurens B."/>
            <person name="Severin A.J."/>
            <person name="Sherrier D.J."/>
            <person name="Shi R."/>
            <person name="Sims S."/>
            <person name="Singer S.R."/>
            <person name="Sinharoy S."/>
            <person name="Sterck L."/>
            <person name="Viollet A."/>
            <person name="Wang B.B."/>
            <person name="Wang K."/>
            <person name="Wang M."/>
            <person name="Wang X."/>
            <person name="Warfsmann J."/>
            <person name="Weissenbach J."/>
            <person name="White D.D."/>
            <person name="White J.D."/>
            <person name="Wiley G.B."/>
            <person name="Wincker P."/>
            <person name="Xing Y."/>
            <person name="Yang L."/>
            <person name="Yao Z."/>
            <person name="Ying F."/>
            <person name="Zhai J."/>
            <person name="Zhou L."/>
            <person name="Zuber A."/>
            <person name="Denarie J."/>
            <person name="Dixon R.A."/>
            <person name="May G.D."/>
            <person name="Schwartz D.C."/>
            <person name="Rogers J."/>
            <person name="Quetier F."/>
            <person name="Town C.D."/>
            <person name="Roe B.A."/>
        </authorList>
    </citation>
    <scope>NUCLEOTIDE SEQUENCE [LARGE SCALE GENOMIC DNA]</scope>
    <source>
        <strain evidence="2">A17</strain>
        <strain evidence="3 4">cv. Jemalong A17</strain>
    </source>
</reference>
<sequence length="169" mass="19168">MGGGDGGGAMHRNNNNSSKSPSDSMLVAFHNLDILTLSSSLNWNKVWGDNQHSFCKLTNFVVDNCGELKYLFLPSFGWKLVRLSKLEEIILNDMENLKTIWHHQFDSLKTLKVNKCDKITMLDKNEFLSCVGEEEGIGSVGEDEGRNIILIILVPRLRGRPIQQLRWHV</sequence>
<feature type="region of interest" description="Disordered" evidence="1">
    <location>
        <begin position="1"/>
        <end position="22"/>
    </location>
</feature>
<dbReference type="SUPFAM" id="SSF52058">
    <property type="entry name" value="L domain-like"/>
    <property type="match status" value="1"/>
</dbReference>
<dbReference type="Proteomes" id="UP000002051">
    <property type="component" value="Chromosome 4"/>
</dbReference>
<protein>
    <submittedName>
        <fullName evidence="2 3">Uncharacterized protein</fullName>
    </submittedName>
</protein>
<keyword evidence="4" id="KW-1185">Reference proteome</keyword>
<dbReference type="AlphaFoldDB" id="G7JFU4"/>
<gene>
    <name evidence="2" type="ordered locus">MTR_4g024950</name>
</gene>
<reference evidence="2 4" key="2">
    <citation type="journal article" date="2014" name="BMC Genomics">
        <title>An improved genome release (version Mt4.0) for the model legume Medicago truncatula.</title>
        <authorList>
            <person name="Tang H."/>
            <person name="Krishnakumar V."/>
            <person name="Bidwell S."/>
            <person name="Rosen B."/>
            <person name="Chan A."/>
            <person name="Zhou S."/>
            <person name="Gentzbittel L."/>
            <person name="Childs K.L."/>
            <person name="Yandell M."/>
            <person name="Gundlach H."/>
            <person name="Mayer K.F."/>
            <person name="Schwartz D.C."/>
            <person name="Town C.D."/>
        </authorList>
    </citation>
    <scope>GENOME REANNOTATION</scope>
    <source>
        <strain evidence="3 4">cv. Jemalong A17</strain>
    </source>
</reference>
<dbReference type="EnsemblPlants" id="AES87365">
    <property type="protein sequence ID" value="AES87365"/>
    <property type="gene ID" value="MTR_4g024950"/>
</dbReference>
<dbReference type="EMBL" id="CM001220">
    <property type="protein sequence ID" value="AES87365.1"/>
    <property type="molecule type" value="Genomic_DNA"/>
</dbReference>
<accession>G7JFU4</accession>
<evidence type="ECO:0000256" key="1">
    <source>
        <dbReference type="SAM" id="MobiDB-lite"/>
    </source>
</evidence>
<dbReference type="Gene3D" id="3.80.10.10">
    <property type="entry name" value="Ribonuclease Inhibitor"/>
    <property type="match status" value="1"/>
</dbReference>
<proteinExistence type="predicted"/>
<evidence type="ECO:0000313" key="3">
    <source>
        <dbReference type="EnsemblPlants" id="AES87365"/>
    </source>
</evidence>
<name>G7JFU4_MEDTR</name>
<dbReference type="InterPro" id="IPR032675">
    <property type="entry name" value="LRR_dom_sf"/>
</dbReference>
<dbReference type="PaxDb" id="3880-AES87365"/>
<organism evidence="2 4">
    <name type="scientific">Medicago truncatula</name>
    <name type="common">Barrel medic</name>
    <name type="synonym">Medicago tribuloides</name>
    <dbReference type="NCBI Taxonomy" id="3880"/>
    <lineage>
        <taxon>Eukaryota</taxon>
        <taxon>Viridiplantae</taxon>
        <taxon>Streptophyta</taxon>
        <taxon>Embryophyta</taxon>
        <taxon>Tracheophyta</taxon>
        <taxon>Spermatophyta</taxon>
        <taxon>Magnoliopsida</taxon>
        <taxon>eudicotyledons</taxon>
        <taxon>Gunneridae</taxon>
        <taxon>Pentapetalae</taxon>
        <taxon>rosids</taxon>
        <taxon>fabids</taxon>
        <taxon>Fabales</taxon>
        <taxon>Fabaceae</taxon>
        <taxon>Papilionoideae</taxon>
        <taxon>50 kb inversion clade</taxon>
        <taxon>NPAAA clade</taxon>
        <taxon>Hologalegina</taxon>
        <taxon>IRL clade</taxon>
        <taxon>Trifolieae</taxon>
        <taxon>Medicago</taxon>
    </lineage>
</organism>
<feature type="compositionally biased region" description="Low complexity" evidence="1">
    <location>
        <begin position="13"/>
        <end position="22"/>
    </location>
</feature>
<evidence type="ECO:0000313" key="2">
    <source>
        <dbReference type="EMBL" id="AES87365.1"/>
    </source>
</evidence>
<evidence type="ECO:0000313" key="4">
    <source>
        <dbReference type="Proteomes" id="UP000002051"/>
    </source>
</evidence>